<sequence>MRTETVNNDCHVAGSDAAGKLQIASQVDTYLAWLQEPMQSIELCGIERASASSPVGVPADRYCTDACTSTLARLFRS</sequence>
<dbReference type="EMBL" id="JDST02000135">
    <property type="protein sequence ID" value="KFB74752.1"/>
    <property type="molecule type" value="Genomic_DNA"/>
</dbReference>
<accession>A0A080M0G0</accession>
<name>A0A080M0G0_9PROT</name>
<protein>
    <submittedName>
        <fullName evidence="1">Uncharacterized protein</fullName>
    </submittedName>
</protein>
<proteinExistence type="predicted"/>
<keyword evidence="2" id="KW-1185">Reference proteome</keyword>
<comment type="caution">
    <text evidence="1">The sequence shown here is derived from an EMBL/GenBank/DDBJ whole genome shotgun (WGS) entry which is preliminary data.</text>
</comment>
<evidence type="ECO:0000313" key="2">
    <source>
        <dbReference type="Proteomes" id="UP000021315"/>
    </source>
</evidence>
<dbReference type="AlphaFoldDB" id="A0A080M0G0"/>
<dbReference type="RefSeq" id="WP_034953635.1">
    <property type="nucleotide sequence ID" value="NZ_JDST02000135.1"/>
</dbReference>
<gene>
    <name evidence="1" type="ORF">AW06_004310</name>
</gene>
<evidence type="ECO:0000313" key="1">
    <source>
        <dbReference type="EMBL" id="KFB74752.1"/>
    </source>
</evidence>
<reference evidence="1" key="1">
    <citation type="submission" date="2014-02" db="EMBL/GenBank/DDBJ databases">
        <title>Expanding our view of genomic diversity in Candidatus Accumulibacter clades.</title>
        <authorList>
            <person name="Skennerton C.T."/>
            <person name="Barr J.J."/>
            <person name="Slater F.R."/>
            <person name="Bond P.L."/>
            <person name="Tyson G.W."/>
        </authorList>
    </citation>
    <scope>NUCLEOTIDE SEQUENCE [LARGE SCALE GENOMIC DNA]</scope>
</reference>
<organism evidence="1 2">
    <name type="scientific">Candidatus Accumulibacter cognatus</name>
    <dbReference type="NCBI Taxonomy" id="2954383"/>
    <lineage>
        <taxon>Bacteria</taxon>
        <taxon>Pseudomonadati</taxon>
        <taxon>Pseudomonadota</taxon>
        <taxon>Betaproteobacteria</taxon>
        <taxon>Candidatus Accumulibacter</taxon>
    </lineage>
</organism>
<dbReference type="Proteomes" id="UP000021315">
    <property type="component" value="Unassembled WGS sequence"/>
</dbReference>